<reference evidence="8 9" key="1">
    <citation type="journal article" date="2018" name="Nat. Biotechnol.">
        <title>A standardized bacterial taxonomy based on genome phylogeny substantially revises the tree of life.</title>
        <authorList>
            <person name="Parks D.H."/>
            <person name="Chuvochina M."/>
            <person name="Waite D.W."/>
            <person name="Rinke C."/>
            <person name="Skarshewski A."/>
            <person name="Chaumeil P.A."/>
            <person name="Hugenholtz P."/>
        </authorList>
    </citation>
    <scope>NUCLEOTIDE SEQUENCE [LARGE SCALE GENOMIC DNA]</scope>
    <source>
        <strain evidence="8">UBA11728</strain>
    </source>
</reference>
<evidence type="ECO:0000313" key="9">
    <source>
        <dbReference type="Proteomes" id="UP000262969"/>
    </source>
</evidence>
<dbReference type="InterPro" id="IPR014284">
    <property type="entry name" value="RNA_pol_sigma-70_dom"/>
</dbReference>
<evidence type="ECO:0000256" key="1">
    <source>
        <dbReference type="ARBA" id="ARBA00010641"/>
    </source>
</evidence>
<dbReference type="InterPro" id="IPR007627">
    <property type="entry name" value="RNA_pol_sigma70_r2"/>
</dbReference>
<dbReference type="GO" id="GO:0006352">
    <property type="term" value="P:DNA-templated transcription initiation"/>
    <property type="evidence" value="ECO:0007669"/>
    <property type="project" value="InterPro"/>
</dbReference>
<dbReference type="GO" id="GO:0016987">
    <property type="term" value="F:sigma factor activity"/>
    <property type="evidence" value="ECO:0007669"/>
    <property type="project" value="UniProtKB-KW"/>
</dbReference>
<dbReference type="Pfam" id="PF08281">
    <property type="entry name" value="Sigma70_r4_2"/>
    <property type="match status" value="1"/>
</dbReference>
<evidence type="ECO:0000256" key="4">
    <source>
        <dbReference type="ARBA" id="ARBA00023125"/>
    </source>
</evidence>
<dbReference type="Pfam" id="PF04542">
    <property type="entry name" value="Sigma70_r2"/>
    <property type="match status" value="1"/>
</dbReference>
<dbReference type="Gene3D" id="1.10.1740.10">
    <property type="match status" value="1"/>
</dbReference>
<dbReference type="InterPro" id="IPR039425">
    <property type="entry name" value="RNA_pol_sigma-70-like"/>
</dbReference>
<dbReference type="AlphaFoldDB" id="A0A3D2XAW3"/>
<comment type="caution">
    <text evidence="8">The sequence shown here is derived from an EMBL/GenBank/DDBJ whole genome shotgun (WGS) entry which is preliminary data.</text>
</comment>
<evidence type="ECO:0000256" key="2">
    <source>
        <dbReference type="ARBA" id="ARBA00023015"/>
    </source>
</evidence>
<dbReference type="SUPFAM" id="SSF88659">
    <property type="entry name" value="Sigma3 and sigma4 domains of RNA polymerase sigma factors"/>
    <property type="match status" value="1"/>
</dbReference>
<accession>A0A3D2XAW3</accession>
<evidence type="ECO:0000256" key="3">
    <source>
        <dbReference type="ARBA" id="ARBA00023082"/>
    </source>
</evidence>
<evidence type="ECO:0000313" key="8">
    <source>
        <dbReference type="EMBL" id="HCL04221.1"/>
    </source>
</evidence>
<gene>
    <name evidence="8" type="ORF">DHW61_17745</name>
</gene>
<dbReference type="GO" id="GO:0003677">
    <property type="term" value="F:DNA binding"/>
    <property type="evidence" value="ECO:0007669"/>
    <property type="project" value="UniProtKB-KW"/>
</dbReference>
<evidence type="ECO:0000256" key="5">
    <source>
        <dbReference type="ARBA" id="ARBA00023163"/>
    </source>
</evidence>
<dbReference type="InterPro" id="IPR036388">
    <property type="entry name" value="WH-like_DNA-bd_sf"/>
</dbReference>
<dbReference type="InterPro" id="IPR013325">
    <property type="entry name" value="RNA_pol_sigma_r2"/>
</dbReference>
<evidence type="ECO:0000259" key="7">
    <source>
        <dbReference type="Pfam" id="PF08281"/>
    </source>
</evidence>
<sequence length="205" mass="24062">MIVLRHCRIPLLYRYSKEAVNLTDEEILSLINKKNQLGLSLLAEKYEKLLVYIAAGILGNHVRDIEECVNDTYFKFWKNAEKYDYTKASLSTYLKVIVRNTAINRLRDVKRHEDRTHTEDVAELASVLPDVSVNIENQMMRRENVKKLNKMIASLPEKDRELMIRKYYYMQSSKVIAHAMSMSVTAVDSRLSRLRTKMKNEFQLI</sequence>
<name>A0A3D2XAW3_9FIRM</name>
<dbReference type="InterPro" id="IPR013324">
    <property type="entry name" value="RNA_pol_sigma_r3/r4-like"/>
</dbReference>
<feature type="domain" description="RNA polymerase sigma factor 70 region 4 type 2" evidence="7">
    <location>
        <begin position="148"/>
        <end position="198"/>
    </location>
</feature>
<dbReference type="InterPro" id="IPR013249">
    <property type="entry name" value="RNA_pol_sigma70_r4_t2"/>
</dbReference>
<organism evidence="8 9">
    <name type="scientific">Lachnoclostridium phytofermentans</name>
    <dbReference type="NCBI Taxonomy" id="66219"/>
    <lineage>
        <taxon>Bacteria</taxon>
        <taxon>Bacillati</taxon>
        <taxon>Bacillota</taxon>
        <taxon>Clostridia</taxon>
        <taxon>Lachnospirales</taxon>
        <taxon>Lachnospiraceae</taxon>
    </lineage>
</organism>
<feature type="domain" description="RNA polymerase sigma-70 region 2" evidence="6">
    <location>
        <begin position="42"/>
        <end position="111"/>
    </location>
</feature>
<dbReference type="PANTHER" id="PTHR43133:SF8">
    <property type="entry name" value="RNA POLYMERASE SIGMA FACTOR HI_1459-RELATED"/>
    <property type="match status" value="1"/>
</dbReference>
<evidence type="ECO:0008006" key="10">
    <source>
        <dbReference type="Google" id="ProtNLM"/>
    </source>
</evidence>
<dbReference type="Gene3D" id="1.10.10.10">
    <property type="entry name" value="Winged helix-like DNA-binding domain superfamily/Winged helix DNA-binding domain"/>
    <property type="match status" value="1"/>
</dbReference>
<protein>
    <recommendedName>
        <fullName evidence="10">RNA polymerase, sigma-24 subunit, ECF subfamily</fullName>
    </recommendedName>
</protein>
<comment type="similarity">
    <text evidence="1">Belongs to the sigma-70 factor family. ECF subfamily.</text>
</comment>
<dbReference type="EMBL" id="DPVV01000578">
    <property type="protein sequence ID" value="HCL04221.1"/>
    <property type="molecule type" value="Genomic_DNA"/>
</dbReference>
<dbReference type="Proteomes" id="UP000262969">
    <property type="component" value="Unassembled WGS sequence"/>
</dbReference>
<dbReference type="PANTHER" id="PTHR43133">
    <property type="entry name" value="RNA POLYMERASE ECF-TYPE SIGMA FACTO"/>
    <property type="match status" value="1"/>
</dbReference>
<proteinExistence type="inferred from homology"/>
<dbReference type="NCBIfam" id="TIGR02937">
    <property type="entry name" value="sigma70-ECF"/>
    <property type="match status" value="1"/>
</dbReference>
<keyword evidence="4" id="KW-0238">DNA-binding</keyword>
<keyword evidence="3" id="KW-0731">Sigma factor</keyword>
<keyword evidence="2" id="KW-0805">Transcription regulation</keyword>
<evidence type="ECO:0000259" key="6">
    <source>
        <dbReference type="Pfam" id="PF04542"/>
    </source>
</evidence>
<dbReference type="SUPFAM" id="SSF88946">
    <property type="entry name" value="Sigma2 domain of RNA polymerase sigma factors"/>
    <property type="match status" value="1"/>
</dbReference>
<keyword evidence="5" id="KW-0804">Transcription</keyword>